<evidence type="ECO:0000313" key="3">
    <source>
        <dbReference type="EMBL" id="VFK50576.1"/>
    </source>
</evidence>
<accession>A0A450Z9U9</accession>
<sequence length="121" mass="13462">MPEMGTSVNGGNRSPRGNGEGLAKASPLPTLFDLVKGFPRRRLFRRLGDELAFGAVDPSLNGAAIGVRNLWAIPFAIRPRVVIISLSNLWFWLWFFSTSTPIMASVTGRMIFVRDRIRCAR</sequence>
<evidence type="ECO:0000256" key="1">
    <source>
        <dbReference type="SAM" id="MobiDB-lite"/>
    </source>
</evidence>
<protein>
    <submittedName>
        <fullName evidence="3">Uncharacterized protein</fullName>
    </submittedName>
</protein>
<dbReference type="AlphaFoldDB" id="A0A450Z9U9"/>
<keyword evidence="2" id="KW-0812">Transmembrane</keyword>
<proteinExistence type="predicted"/>
<keyword evidence="2" id="KW-0472">Membrane</keyword>
<keyword evidence="2" id="KW-1133">Transmembrane helix</keyword>
<feature type="transmembrane region" description="Helical" evidence="2">
    <location>
        <begin position="89"/>
        <end position="112"/>
    </location>
</feature>
<dbReference type="EMBL" id="CAADFS010000110">
    <property type="protein sequence ID" value="VFK50576.1"/>
    <property type="molecule type" value="Genomic_DNA"/>
</dbReference>
<name>A0A450Z9U9_9GAMM</name>
<feature type="compositionally biased region" description="Polar residues" evidence="1">
    <location>
        <begin position="1"/>
        <end position="12"/>
    </location>
</feature>
<gene>
    <name evidence="3" type="ORF">BECKTC1821D_GA0114238_11105</name>
</gene>
<reference evidence="3" key="1">
    <citation type="submission" date="2019-02" db="EMBL/GenBank/DDBJ databases">
        <authorList>
            <person name="Gruber-Vodicka R. H."/>
            <person name="Seah K. B. B."/>
        </authorList>
    </citation>
    <scope>NUCLEOTIDE SEQUENCE</scope>
    <source>
        <strain evidence="3">BECK_BZ123</strain>
    </source>
</reference>
<feature type="region of interest" description="Disordered" evidence="1">
    <location>
        <begin position="1"/>
        <end position="25"/>
    </location>
</feature>
<evidence type="ECO:0000256" key="2">
    <source>
        <dbReference type="SAM" id="Phobius"/>
    </source>
</evidence>
<organism evidence="3">
    <name type="scientific">Candidatus Kentrum sp. TC</name>
    <dbReference type="NCBI Taxonomy" id="2126339"/>
    <lineage>
        <taxon>Bacteria</taxon>
        <taxon>Pseudomonadati</taxon>
        <taxon>Pseudomonadota</taxon>
        <taxon>Gammaproteobacteria</taxon>
        <taxon>Candidatus Kentrum</taxon>
    </lineage>
</organism>